<evidence type="ECO:0000256" key="1">
    <source>
        <dbReference type="SAM" id="Phobius"/>
    </source>
</evidence>
<feature type="transmembrane region" description="Helical" evidence="1">
    <location>
        <begin position="12"/>
        <end position="33"/>
    </location>
</feature>
<accession>A0A2D4FIX9</accession>
<reference evidence="2" key="1">
    <citation type="submission" date="2017-07" db="EMBL/GenBank/DDBJ databases">
        <authorList>
            <person name="Mikheyev A."/>
            <person name="Grau M."/>
        </authorList>
    </citation>
    <scope>NUCLEOTIDE SEQUENCE</scope>
    <source>
        <tissue evidence="2">Venom_gland</tissue>
    </source>
</reference>
<keyword evidence="1" id="KW-1133">Transmembrane helix</keyword>
<keyword evidence="1" id="KW-0812">Transmembrane</keyword>
<protein>
    <submittedName>
        <fullName evidence="2">Uncharacterized protein</fullName>
    </submittedName>
</protein>
<evidence type="ECO:0000313" key="2">
    <source>
        <dbReference type="EMBL" id="LAA47417.1"/>
    </source>
</evidence>
<organism evidence="2">
    <name type="scientific">Micrurus corallinus</name>
    <name type="common">Brazilian coral snake</name>
    <dbReference type="NCBI Taxonomy" id="54390"/>
    <lineage>
        <taxon>Eukaryota</taxon>
        <taxon>Metazoa</taxon>
        <taxon>Chordata</taxon>
        <taxon>Craniata</taxon>
        <taxon>Vertebrata</taxon>
        <taxon>Euteleostomi</taxon>
        <taxon>Lepidosauria</taxon>
        <taxon>Squamata</taxon>
        <taxon>Bifurcata</taxon>
        <taxon>Unidentata</taxon>
        <taxon>Episquamata</taxon>
        <taxon>Toxicofera</taxon>
        <taxon>Serpentes</taxon>
        <taxon>Colubroidea</taxon>
        <taxon>Elapidae</taxon>
        <taxon>Elapinae</taxon>
        <taxon>Micrurus</taxon>
    </lineage>
</organism>
<dbReference type="EMBL" id="IACJ01073411">
    <property type="protein sequence ID" value="LAA47417.1"/>
    <property type="molecule type" value="Transcribed_RNA"/>
</dbReference>
<name>A0A2D4FIX9_MICCO</name>
<dbReference type="AlphaFoldDB" id="A0A2D4FIX9"/>
<keyword evidence="1" id="KW-0472">Membrane</keyword>
<feature type="transmembrane region" description="Helical" evidence="1">
    <location>
        <begin position="98"/>
        <end position="117"/>
    </location>
</feature>
<proteinExistence type="predicted"/>
<reference evidence="2" key="2">
    <citation type="submission" date="2017-11" db="EMBL/GenBank/DDBJ databases">
        <title>Coralsnake Venomics: Analyses of Venom Gland Transcriptomes and Proteomes of Six Brazilian Taxa.</title>
        <authorList>
            <person name="Aird S.D."/>
            <person name="Jorge da Silva N."/>
            <person name="Qiu L."/>
            <person name="Villar-Briones A."/>
            <person name="Aparecida-Saddi V."/>
            <person name="Campos-Telles M.P."/>
            <person name="Grau M."/>
            <person name="Mikheyev A.S."/>
        </authorList>
    </citation>
    <scope>NUCLEOTIDE SEQUENCE</scope>
    <source>
        <tissue evidence="2">Venom_gland</tissue>
    </source>
</reference>
<sequence>MHLTSKKTIHKIYKVYMIYILQSIGLAIDSLYVKDIKLVFFEGWILLRPIFSLDGILQHFARQNGAREGPHASFWLPETPWAGLLPFPGKPHGPELSTLRALSLTPLLYIIPILLLNGQPINLRIAKILLFITKSSYSQSLEQVISQAETHGMSSKKSQEMMDLGSPVVECRVNTEVVHCSSQFF</sequence>